<dbReference type="KEGG" id="moc:BB934_43145"/>
<geneLocation type="plasmid" evidence="2">
    <name>unnamed4</name>
</geneLocation>
<dbReference type="InterPro" id="IPR036514">
    <property type="entry name" value="SGNH_hydro_sf"/>
</dbReference>
<dbReference type="CDD" id="cd00229">
    <property type="entry name" value="SGNH_hydrolase"/>
    <property type="match status" value="1"/>
</dbReference>
<proteinExistence type="predicted"/>
<dbReference type="AlphaFoldDB" id="A0A1B2EYI8"/>
<evidence type="ECO:0000313" key="2">
    <source>
        <dbReference type="EMBL" id="ANY85016.1"/>
    </source>
</evidence>
<keyword evidence="2" id="KW-0614">Plasmid</keyword>
<dbReference type="Pfam" id="PF13472">
    <property type="entry name" value="Lipase_GDSL_2"/>
    <property type="match status" value="1"/>
</dbReference>
<name>A0A1B2EYI8_9HYPH</name>
<dbReference type="RefSeq" id="WP_099515835.1">
    <property type="nucleotide sequence ID" value="NZ_CP016620.1"/>
</dbReference>
<dbReference type="GO" id="GO:0016788">
    <property type="term" value="F:hydrolase activity, acting on ester bonds"/>
    <property type="evidence" value="ECO:0007669"/>
    <property type="project" value="UniProtKB-ARBA"/>
</dbReference>
<dbReference type="OrthoDB" id="212722at2"/>
<dbReference type="EMBL" id="CP016620">
    <property type="protein sequence ID" value="ANY85016.1"/>
    <property type="molecule type" value="Genomic_DNA"/>
</dbReference>
<evidence type="ECO:0000259" key="1">
    <source>
        <dbReference type="Pfam" id="PF13472"/>
    </source>
</evidence>
<sequence length="211" mass="22936">MSHIVLLGDSIFDNGTYVRRGEPDVVAQVRARLPRDWRATLCAVDGAVTRDVERQLKHIPADASHLVVSAGGNDGLLNMGVLRQGARSVAEVMEKLSAVREDFADSYRVMVDAVTAPRLPVALCTIYNACFPDPQEQRLVLTGLAILNDVITREAFARCLPLIDLRLICDEPDDYANPIEPSAKGGEKIAAVIAQVAVGNTIFPRSQVFAE</sequence>
<reference evidence="2" key="1">
    <citation type="submission" date="2016-07" db="EMBL/GenBank/DDBJ databases">
        <title>Microvirga ossetica sp. nov. a new species of rhizobia isolated from root nodules of the legume species Vicia alpestris Steven originated from North Ossetia region in the Caucasus.</title>
        <authorList>
            <person name="Safronova V.I."/>
            <person name="Kuznetsova I.G."/>
            <person name="Sazanova A.L."/>
            <person name="Belimov A."/>
            <person name="Andronov E."/>
            <person name="Osledkin Y.S."/>
            <person name="Onishchuk O.P."/>
            <person name="Kurchak O.N."/>
            <person name="Shaposhnikov A.I."/>
            <person name="Willems A."/>
            <person name="Tikhonovich I.A."/>
        </authorList>
    </citation>
    <scope>NUCLEOTIDE SEQUENCE [LARGE SCALE GENOMIC DNA]</scope>
    <source>
        <strain evidence="2">V5/3M</strain>
        <plasmid evidence="2">unnamed4</plasmid>
    </source>
</reference>
<accession>A0A1B2EYI8</accession>
<dbReference type="Gene3D" id="3.40.50.1110">
    <property type="entry name" value="SGNH hydrolase"/>
    <property type="match status" value="1"/>
</dbReference>
<feature type="domain" description="SGNH hydrolase-type esterase" evidence="1">
    <location>
        <begin position="6"/>
        <end position="185"/>
    </location>
</feature>
<dbReference type="InterPro" id="IPR013830">
    <property type="entry name" value="SGNH_hydro"/>
</dbReference>
<protein>
    <submittedName>
        <fullName evidence="2">Lipase</fullName>
    </submittedName>
</protein>
<dbReference type="SUPFAM" id="SSF52266">
    <property type="entry name" value="SGNH hydrolase"/>
    <property type="match status" value="1"/>
</dbReference>
<organism evidence="2">
    <name type="scientific">Microvirga ossetica</name>
    <dbReference type="NCBI Taxonomy" id="1882682"/>
    <lineage>
        <taxon>Bacteria</taxon>
        <taxon>Pseudomonadati</taxon>
        <taxon>Pseudomonadota</taxon>
        <taxon>Alphaproteobacteria</taxon>
        <taxon>Hyphomicrobiales</taxon>
        <taxon>Methylobacteriaceae</taxon>
        <taxon>Microvirga</taxon>
    </lineage>
</organism>
<gene>
    <name evidence="2" type="ORF">BB934_43145</name>
</gene>